<dbReference type="SUPFAM" id="SSF103473">
    <property type="entry name" value="MFS general substrate transporter"/>
    <property type="match status" value="1"/>
</dbReference>
<evidence type="ECO:0000313" key="6">
    <source>
        <dbReference type="EMBL" id="GMR31512.1"/>
    </source>
</evidence>
<keyword evidence="2 5" id="KW-0812">Transmembrane</keyword>
<evidence type="ECO:0000256" key="2">
    <source>
        <dbReference type="ARBA" id="ARBA00022692"/>
    </source>
</evidence>
<feature type="transmembrane region" description="Helical" evidence="5">
    <location>
        <begin position="395"/>
        <end position="414"/>
    </location>
</feature>
<keyword evidence="3 5" id="KW-1133">Transmembrane helix</keyword>
<feature type="transmembrane region" description="Helical" evidence="5">
    <location>
        <begin position="300"/>
        <end position="323"/>
    </location>
</feature>
<keyword evidence="4 5" id="KW-0472">Membrane</keyword>
<feature type="transmembrane region" description="Helical" evidence="5">
    <location>
        <begin position="329"/>
        <end position="352"/>
    </location>
</feature>
<dbReference type="InterPro" id="IPR036259">
    <property type="entry name" value="MFS_trans_sf"/>
</dbReference>
<name>A0AAN4Z550_9BILA</name>
<dbReference type="Gene3D" id="1.20.1250.20">
    <property type="entry name" value="MFS general substrate transporter like domains"/>
    <property type="match status" value="1"/>
</dbReference>
<dbReference type="InterPro" id="IPR011701">
    <property type="entry name" value="MFS"/>
</dbReference>
<feature type="transmembrane region" description="Helical" evidence="5">
    <location>
        <begin position="426"/>
        <end position="446"/>
    </location>
</feature>
<evidence type="ECO:0000256" key="5">
    <source>
        <dbReference type="SAM" id="Phobius"/>
    </source>
</evidence>
<evidence type="ECO:0008006" key="8">
    <source>
        <dbReference type="Google" id="ProtNLM"/>
    </source>
</evidence>
<comment type="caution">
    <text evidence="6">The sequence shown here is derived from an EMBL/GenBank/DDBJ whole genome shotgun (WGS) entry which is preliminary data.</text>
</comment>
<dbReference type="GO" id="GO:0016020">
    <property type="term" value="C:membrane"/>
    <property type="evidence" value="ECO:0007669"/>
    <property type="project" value="UniProtKB-SubCell"/>
</dbReference>
<dbReference type="EMBL" id="BTRK01000001">
    <property type="protein sequence ID" value="GMR31512.1"/>
    <property type="molecule type" value="Genomic_DNA"/>
</dbReference>
<evidence type="ECO:0000313" key="7">
    <source>
        <dbReference type="Proteomes" id="UP001328107"/>
    </source>
</evidence>
<evidence type="ECO:0000256" key="3">
    <source>
        <dbReference type="ARBA" id="ARBA00022989"/>
    </source>
</evidence>
<dbReference type="AlphaFoldDB" id="A0AAN4Z550"/>
<dbReference type="Proteomes" id="UP001328107">
    <property type="component" value="Unassembled WGS sequence"/>
</dbReference>
<gene>
    <name evidence="6" type="ORF">PMAYCL1PPCAC_01707</name>
</gene>
<feature type="non-terminal residue" evidence="6">
    <location>
        <position position="1"/>
    </location>
</feature>
<proteinExistence type="predicted"/>
<accession>A0AAN4Z550</accession>
<comment type="subcellular location">
    <subcellularLocation>
        <location evidence="1">Membrane</location>
        <topology evidence="1">Multi-pass membrane protein</topology>
    </subcellularLocation>
</comment>
<protein>
    <recommendedName>
        <fullName evidence="8">Membrane transporter</fullName>
    </recommendedName>
</protein>
<organism evidence="6 7">
    <name type="scientific">Pristionchus mayeri</name>
    <dbReference type="NCBI Taxonomy" id="1317129"/>
    <lineage>
        <taxon>Eukaryota</taxon>
        <taxon>Metazoa</taxon>
        <taxon>Ecdysozoa</taxon>
        <taxon>Nematoda</taxon>
        <taxon>Chromadorea</taxon>
        <taxon>Rhabditida</taxon>
        <taxon>Rhabditina</taxon>
        <taxon>Diplogasteromorpha</taxon>
        <taxon>Diplogasteroidea</taxon>
        <taxon>Neodiplogasteridae</taxon>
        <taxon>Pristionchus</taxon>
    </lineage>
</organism>
<keyword evidence="7" id="KW-1185">Reference proteome</keyword>
<feature type="transmembrane region" description="Helical" evidence="5">
    <location>
        <begin position="364"/>
        <end position="383"/>
    </location>
</feature>
<reference evidence="7" key="1">
    <citation type="submission" date="2022-10" db="EMBL/GenBank/DDBJ databases">
        <title>Genome assembly of Pristionchus species.</title>
        <authorList>
            <person name="Yoshida K."/>
            <person name="Sommer R.J."/>
        </authorList>
    </citation>
    <scope>NUCLEOTIDE SEQUENCE [LARGE SCALE GENOMIC DNA]</scope>
    <source>
        <strain evidence="7">RS5460</strain>
    </source>
</reference>
<sequence length="493" mass="53959">GAVPHSDKSLRSFDQIFSLVGGYGKYQLMMLLVLQYSMINLAGNYVFVSFAALRPICHDEEYSNSSSSSSSSDVCSLLSSCSNLSRPSFHTLYEDDHFVCPSSTIPHNLQTLQAIGSAVGAAVGGHLADEFGRKWVTFSGAVQMVGFGLLGAASPNWYVLAIAMIGMGFSYGVYNDVGMALASECVGVRYRILQTLAFQWSLALMINSLLAYFTATWRGFLTATNLLGLPVLFIIPFWLESPRWLIQKKRVQQAAASLNKIMERNGESTRFTGEDLGVIELDDVQSRSYSFSDLFSTRDLSLYSLVMILSALTIEISVAIIIFDVQVLAGNPFINIALYGALRLWVPPFLFLTDGKMHVFGRRTMFIASQGTTLSLFLIALLLEGFIQPSIRSSLLIFAGIVNSGVHFTIYKQYCIELFPTVMRGVAVGSFGVVEKIGGAIAPQLIILSHRFWPGISATVAIAILSASLISGYLILPETRDTDLPDTKRTVPQ</sequence>
<feature type="transmembrane region" description="Helical" evidence="5">
    <location>
        <begin position="28"/>
        <end position="53"/>
    </location>
</feature>
<dbReference type="Pfam" id="PF07690">
    <property type="entry name" value="MFS_1"/>
    <property type="match status" value="1"/>
</dbReference>
<feature type="transmembrane region" description="Helical" evidence="5">
    <location>
        <begin position="157"/>
        <end position="174"/>
    </location>
</feature>
<feature type="transmembrane region" description="Helical" evidence="5">
    <location>
        <begin position="195"/>
        <end position="213"/>
    </location>
</feature>
<dbReference type="GO" id="GO:0022857">
    <property type="term" value="F:transmembrane transporter activity"/>
    <property type="evidence" value="ECO:0007669"/>
    <property type="project" value="InterPro"/>
</dbReference>
<evidence type="ECO:0000256" key="4">
    <source>
        <dbReference type="ARBA" id="ARBA00023136"/>
    </source>
</evidence>
<dbReference type="PANTHER" id="PTHR24064">
    <property type="entry name" value="SOLUTE CARRIER FAMILY 22 MEMBER"/>
    <property type="match status" value="1"/>
</dbReference>
<feature type="transmembrane region" description="Helical" evidence="5">
    <location>
        <begin position="219"/>
        <end position="239"/>
    </location>
</feature>
<feature type="transmembrane region" description="Helical" evidence="5">
    <location>
        <begin position="452"/>
        <end position="476"/>
    </location>
</feature>
<evidence type="ECO:0000256" key="1">
    <source>
        <dbReference type="ARBA" id="ARBA00004141"/>
    </source>
</evidence>